<dbReference type="AlphaFoldDB" id="M1BKU1"/>
<evidence type="ECO:0000256" key="1">
    <source>
        <dbReference type="SAM" id="MobiDB-lite"/>
    </source>
</evidence>
<feature type="compositionally biased region" description="Basic residues" evidence="1">
    <location>
        <begin position="28"/>
        <end position="37"/>
    </location>
</feature>
<protein>
    <submittedName>
        <fullName evidence="2">Uncharacterized protein</fullName>
    </submittedName>
</protein>
<name>M1BKU1_SOLTU</name>
<sequence length="250" mass="28293">MFVTKEMANEGDVNAASTTNVRLDGERKNHKGKKHHKSSEEMLLNPTPSETLTSHPHSTTEASDDDRGEEPIDVTPGEEWIARVEKTRQVVEILGRHLNKVDGKFKTEDFTLEENDHIRKELECRQRAEIEMKEAITSLECRLMEAFDGKKIGRQGDTERKTDPTKRNGCYICGGMHGYAMCPELKRLGAILQERKEKDAYELGQGAETMQQFVEPPGFVTSSKYIGGQTQEIGKAKIEPLWLNSEMQGR</sequence>
<keyword evidence="3" id="KW-1185">Reference proteome</keyword>
<feature type="region of interest" description="Disordered" evidence="1">
    <location>
        <begin position="1"/>
        <end position="76"/>
    </location>
</feature>
<reference evidence="3" key="1">
    <citation type="journal article" date="2011" name="Nature">
        <title>Genome sequence and analysis of the tuber crop potato.</title>
        <authorList>
            <consortium name="The Potato Genome Sequencing Consortium"/>
        </authorList>
    </citation>
    <scope>NUCLEOTIDE SEQUENCE [LARGE SCALE GENOMIC DNA]</scope>
    <source>
        <strain evidence="3">cv. DM1-3 516 R44</strain>
    </source>
</reference>
<dbReference type="Gramene" id="PGSC0003DMT400047477">
    <property type="protein sequence ID" value="PGSC0003DMT400047477"/>
    <property type="gene ID" value="PGSC0003DMG400018448"/>
</dbReference>
<dbReference type="EnsemblPlants" id="PGSC0003DMT400047477">
    <property type="protein sequence ID" value="PGSC0003DMT400047477"/>
    <property type="gene ID" value="PGSC0003DMG400018448"/>
</dbReference>
<organism evidence="2 3">
    <name type="scientific">Solanum tuberosum</name>
    <name type="common">Potato</name>
    <dbReference type="NCBI Taxonomy" id="4113"/>
    <lineage>
        <taxon>Eukaryota</taxon>
        <taxon>Viridiplantae</taxon>
        <taxon>Streptophyta</taxon>
        <taxon>Embryophyta</taxon>
        <taxon>Tracheophyta</taxon>
        <taxon>Spermatophyta</taxon>
        <taxon>Magnoliopsida</taxon>
        <taxon>eudicotyledons</taxon>
        <taxon>Gunneridae</taxon>
        <taxon>Pentapetalae</taxon>
        <taxon>asterids</taxon>
        <taxon>lamiids</taxon>
        <taxon>Solanales</taxon>
        <taxon>Solanaceae</taxon>
        <taxon>Solanoideae</taxon>
        <taxon>Solaneae</taxon>
        <taxon>Solanum</taxon>
    </lineage>
</organism>
<dbReference type="HOGENOM" id="CLU_1117329_0_0_1"/>
<evidence type="ECO:0000313" key="3">
    <source>
        <dbReference type="Proteomes" id="UP000011115"/>
    </source>
</evidence>
<feature type="compositionally biased region" description="Polar residues" evidence="1">
    <location>
        <begin position="46"/>
        <end position="61"/>
    </location>
</feature>
<dbReference type="PaxDb" id="4113-PGSC0003DMT400047477"/>
<evidence type="ECO:0000313" key="2">
    <source>
        <dbReference type="EnsemblPlants" id="PGSC0003DMT400047477"/>
    </source>
</evidence>
<dbReference type="Proteomes" id="UP000011115">
    <property type="component" value="Unassembled WGS sequence"/>
</dbReference>
<feature type="compositionally biased region" description="Acidic residues" evidence="1">
    <location>
        <begin position="62"/>
        <end position="72"/>
    </location>
</feature>
<accession>M1BKU1</accession>
<proteinExistence type="predicted"/>
<reference evidence="2" key="2">
    <citation type="submission" date="2015-06" db="UniProtKB">
        <authorList>
            <consortium name="EnsemblPlants"/>
        </authorList>
    </citation>
    <scope>IDENTIFICATION</scope>
    <source>
        <strain evidence="2">DM1-3 516 R44</strain>
    </source>
</reference>
<dbReference type="InParanoid" id="M1BKU1"/>